<dbReference type="SUPFAM" id="SSF52172">
    <property type="entry name" value="CheY-like"/>
    <property type="match status" value="1"/>
</dbReference>
<dbReference type="InterPro" id="IPR001789">
    <property type="entry name" value="Sig_transdc_resp-reg_receiver"/>
</dbReference>
<dbReference type="InterPro" id="IPR003661">
    <property type="entry name" value="HisK_dim/P_dom"/>
</dbReference>
<dbReference type="InterPro" id="IPR005467">
    <property type="entry name" value="His_kinase_dom"/>
</dbReference>
<feature type="domain" description="Response regulatory" evidence="6">
    <location>
        <begin position="639"/>
        <end position="752"/>
    </location>
</feature>
<evidence type="ECO:0000259" key="8">
    <source>
        <dbReference type="PROSITE" id="PS50113"/>
    </source>
</evidence>
<dbReference type="Gene3D" id="1.10.287.130">
    <property type="match status" value="1"/>
</dbReference>
<dbReference type="SUPFAM" id="SSF55874">
    <property type="entry name" value="ATPase domain of HSP90 chaperone/DNA topoisomerase II/histidine kinase"/>
    <property type="match status" value="1"/>
</dbReference>
<feature type="domain" description="Histidine kinase" evidence="5">
    <location>
        <begin position="409"/>
        <end position="619"/>
    </location>
</feature>
<dbReference type="EC" id="2.7.13.3" evidence="2"/>
<dbReference type="EMBL" id="CP053085">
    <property type="protein sequence ID" value="QJR37345.1"/>
    <property type="molecule type" value="Genomic_DNA"/>
</dbReference>
<dbReference type="PANTHER" id="PTHR43065:SF42">
    <property type="entry name" value="TWO-COMPONENT SENSOR PPRA"/>
    <property type="match status" value="1"/>
</dbReference>
<dbReference type="InterPro" id="IPR013656">
    <property type="entry name" value="PAS_4"/>
</dbReference>
<dbReference type="InterPro" id="IPR000700">
    <property type="entry name" value="PAS-assoc_C"/>
</dbReference>
<evidence type="ECO:0000313" key="10">
    <source>
        <dbReference type="Proteomes" id="UP000500938"/>
    </source>
</evidence>
<dbReference type="PROSITE" id="PS50109">
    <property type="entry name" value="HIS_KIN"/>
    <property type="match status" value="1"/>
</dbReference>
<dbReference type="SMART" id="SM00086">
    <property type="entry name" value="PAC"/>
    <property type="match status" value="3"/>
</dbReference>
<keyword evidence="10" id="KW-1185">Reference proteome</keyword>
<dbReference type="PROSITE" id="PS50113">
    <property type="entry name" value="PAC"/>
    <property type="match status" value="2"/>
</dbReference>
<feature type="domain" description="PAC" evidence="8">
    <location>
        <begin position="213"/>
        <end position="266"/>
    </location>
</feature>
<reference evidence="9 10" key="1">
    <citation type="submission" date="2020-05" db="EMBL/GenBank/DDBJ databases">
        <title>Complete genome sequence of Gemmatimonas greenlandica TET16.</title>
        <authorList>
            <person name="Zeng Y."/>
        </authorList>
    </citation>
    <scope>NUCLEOTIDE SEQUENCE [LARGE SCALE GENOMIC DNA]</scope>
    <source>
        <strain evidence="9 10">TET16</strain>
    </source>
</reference>
<dbReference type="Pfam" id="PF02518">
    <property type="entry name" value="HATPase_c"/>
    <property type="match status" value="1"/>
</dbReference>
<dbReference type="KEGG" id="ggr:HKW67_18430"/>
<dbReference type="CDD" id="cd00130">
    <property type="entry name" value="PAS"/>
    <property type="match status" value="2"/>
</dbReference>
<dbReference type="Pfam" id="PF00072">
    <property type="entry name" value="Response_reg"/>
    <property type="match status" value="1"/>
</dbReference>
<dbReference type="Gene3D" id="3.30.450.20">
    <property type="entry name" value="PAS domain"/>
    <property type="match status" value="3"/>
</dbReference>
<dbReference type="SUPFAM" id="SSF47384">
    <property type="entry name" value="Homodimeric domain of signal transducing histidine kinase"/>
    <property type="match status" value="1"/>
</dbReference>
<evidence type="ECO:0000256" key="1">
    <source>
        <dbReference type="ARBA" id="ARBA00000085"/>
    </source>
</evidence>
<feature type="domain" description="PAC" evidence="8">
    <location>
        <begin position="346"/>
        <end position="396"/>
    </location>
</feature>
<proteinExistence type="predicted"/>
<evidence type="ECO:0000256" key="4">
    <source>
        <dbReference type="PROSITE-ProRule" id="PRU00169"/>
    </source>
</evidence>
<dbReference type="Pfam" id="PF13426">
    <property type="entry name" value="PAS_9"/>
    <property type="match status" value="1"/>
</dbReference>
<dbReference type="InterPro" id="IPR011006">
    <property type="entry name" value="CheY-like_superfamily"/>
</dbReference>
<dbReference type="GO" id="GO:0000155">
    <property type="term" value="F:phosphorelay sensor kinase activity"/>
    <property type="evidence" value="ECO:0007669"/>
    <property type="project" value="InterPro"/>
</dbReference>
<gene>
    <name evidence="9" type="ORF">HKW67_18430</name>
</gene>
<dbReference type="RefSeq" id="WP_171226780.1">
    <property type="nucleotide sequence ID" value="NZ_CP053085.1"/>
</dbReference>
<evidence type="ECO:0000259" key="5">
    <source>
        <dbReference type="PROSITE" id="PS50109"/>
    </source>
</evidence>
<dbReference type="InterPro" id="IPR036890">
    <property type="entry name" value="HATPase_C_sf"/>
</dbReference>
<evidence type="ECO:0000256" key="3">
    <source>
        <dbReference type="ARBA" id="ARBA00022553"/>
    </source>
</evidence>
<dbReference type="PANTHER" id="PTHR43065">
    <property type="entry name" value="SENSOR HISTIDINE KINASE"/>
    <property type="match status" value="1"/>
</dbReference>
<feature type="modified residue" description="4-aspartylphosphate" evidence="4">
    <location>
        <position position="691"/>
    </location>
</feature>
<dbReference type="PROSITE" id="PS50110">
    <property type="entry name" value="RESPONSE_REGULATORY"/>
    <property type="match status" value="1"/>
</dbReference>
<dbReference type="NCBIfam" id="TIGR00229">
    <property type="entry name" value="sensory_box"/>
    <property type="match status" value="1"/>
</dbReference>
<dbReference type="SMART" id="SM00448">
    <property type="entry name" value="REC"/>
    <property type="match status" value="1"/>
</dbReference>
<sequence>MPLPDWQQTLRALDVGVVVQARDLSIVYANPKATEMLGIAAAEMTSRTTDDARWDVIEATGDPVAPDEHPGPRALRSGEPVRGVILGVRRDDRPERAWIQVSAIPERSDNGVVERVVITLSDVSDAHREYREQDAVYKSVFRSMSEGLVLHAPDGSIRAANAAAERVLGLTVDQMSGRAATDPRWQLVTTDGVAADATVIPSEIARRTGQPAGETILGVSRASGALAWVAVRADPMFDPGDVALRGIVATFTDITAERETTLALEASRAQIQRVLDAVPGVVYQFLRPTEGPDRMPFLAGRIREVLGVDPQVAAANPMLLPTLLGQSEQAALFANIDAYVAKQEIFDHVLSVTLPDRGLRWLRVHGIPERTDEGVLYTGVILDVTEEHRMAEALRRRQRREAMGDMAAGIAHNFNNMLAVILPNVEMARDDASPETRASLSDAARAASSAADLVRRMLALGRAEPTAADASVDLAAITREAVHMCRQTFDRGITIVDDIALPVAFVRSSASELQQVVLNLCLNARDAMLGGDRCRLFVRLEADGADAVSLTVRDSGHGMSRDTLQRLGEPFFSTKGPGRGTGLGLASAFHSIADAGGTWRVESTLGDGTAFFVRLPLVAPQTNESSASSPSQYVFPDGVVLLIDDEPMVRTAVSRQLTRGGVRVEVAESAEVALDWLREVRTEPVLAVILDLSMPGLSGAQALPQIRSSLPRVPVIVLSGHVSDAQELVGAAMVLQKPISGRELLDALQSVIG</sequence>
<evidence type="ECO:0000313" key="9">
    <source>
        <dbReference type="EMBL" id="QJR37345.1"/>
    </source>
</evidence>
<dbReference type="InterPro" id="IPR035965">
    <property type="entry name" value="PAS-like_dom_sf"/>
</dbReference>
<dbReference type="InterPro" id="IPR004358">
    <property type="entry name" value="Sig_transdc_His_kin-like_C"/>
</dbReference>
<dbReference type="PROSITE" id="PS50112">
    <property type="entry name" value="PAS"/>
    <property type="match status" value="1"/>
</dbReference>
<dbReference type="Pfam" id="PF08448">
    <property type="entry name" value="PAS_4"/>
    <property type="match status" value="1"/>
</dbReference>
<dbReference type="Gene3D" id="3.40.50.2300">
    <property type="match status" value="1"/>
</dbReference>
<dbReference type="Gene3D" id="3.30.565.10">
    <property type="entry name" value="Histidine kinase-like ATPase, C-terminal domain"/>
    <property type="match status" value="1"/>
</dbReference>
<evidence type="ECO:0000259" key="7">
    <source>
        <dbReference type="PROSITE" id="PS50112"/>
    </source>
</evidence>
<evidence type="ECO:0000256" key="2">
    <source>
        <dbReference type="ARBA" id="ARBA00012438"/>
    </source>
</evidence>
<dbReference type="CDD" id="cd00156">
    <property type="entry name" value="REC"/>
    <property type="match status" value="1"/>
</dbReference>
<dbReference type="Proteomes" id="UP000500938">
    <property type="component" value="Chromosome"/>
</dbReference>
<protein>
    <recommendedName>
        <fullName evidence="2">histidine kinase</fullName>
        <ecNumber evidence="2">2.7.13.3</ecNumber>
    </recommendedName>
</protein>
<dbReference type="Pfam" id="PF00512">
    <property type="entry name" value="HisKA"/>
    <property type="match status" value="1"/>
</dbReference>
<dbReference type="PRINTS" id="PR00344">
    <property type="entry name" value="BCTRLSENSOR"/>
</dbReference>
<organism evidence="9 10">
    <name type="scientific">Gemmatimonas groenlandica</name>
    <dbReference type="NCBI Taxonomy" id="2732249"/>
    <lineage>
        <taxon>Bacteria</taxon>
        <taxon>Pseudomonadati</taxon>
        <taxon>Gemmatimonadota</taxon>
        <taxon>Gemmatimonadia</taxon>
        <taxon>Gemmatimonadales</taxon>
        <taxon>Gemmatimonadaceae</taxon>
        <taxon>Gemmatimonas</taxon>
    </lineage>
</organism>
<evidence type="ECO:0000259" key="6">
    <source>
        <dbReference type="PROSITE" id="PS50110"/>
    </source>
</evidence>
<dbReference type="InterPro" id="IPR036097">
    <property type="entry name" value="HisK_dim/P_sf"/>
</dbReference>
<feature type="domain" description="PAS" evidence="7">
    <location>
        <begin position="133"/>
        <end position="178"/>
    </location>
</feature>
<dbReference type="SMART" id="SM00387">
    <property type="entry name" value="HATPase_c"/>
    <property type="match status" value="1"/>
</dbReference>
<dbReference type="InterPro" id="IPR001610">
    <property type="entry name" value="PAC"/>
</dbReference>
<dbReference type="SUPFAM" id="SSF55785">
    <property type="entry name" value="PYP-like sensor domain (PAS domain)"/>
    <property type="match status" value="3"/>
</dbReference>
<dbReference type="SMART" id="SM00388">
    <property type="entry name" value="HisKA"/>
    <property type="match status" value="1"/>
</dbReference>
<dbReference type="InterPro" id="IPR000014">
    <property type="entry name" value="PAS"/>
</dbReference>
<dbReference type="AlphaFoldDB" id="A0A6M4IT09"/>
<dbReference type="SMART" id="SM00091">
    <property type="entry name" value="PAS"/>
    <property type="match status" value="2"/>
</dbReference>
<comment type="catalytic activity">
    <reaction evidence="1">
        <text>ATP + protein L-histidine = ADP + protein N-phospho-L-histidine.</text>
        <dbReference type="EC" id="2.7.13.3"/>
    </reaction>
</comment>
<name>A0A6M4IT09_9BACT</name>
<keyword evidence="3 4" id="KW-0597">Phosphoprotein</keyword>
<accession>A0A6M4IT09</accession>
<dbReference type="InterPro" id="IPR003594">
    <property type="entry name" value="HATPase_dom"/>
</dbReference>